<proteinExistence type="predicted"/>
<sequence length="2208" mass="247197">MLNTLLLLIYLVYGGYISTWDFSYEYDIEGKLSLIQIPFRLETTIDSGFLQFGGADLHKTQMSEVTCTISTLDDILVLKSSASLITQPSFTSDYYFKVSVQLNADIWYLLSIYPTSVDSGFYYEPIILRTISSLDDNAMIYDYNYRAGHLNVDELPPSGMTITYYVDQDLYPNYDEPGAQYVMTIFITPRENIKGAQIELQIVQGQHTEGIDDTDFQILSKSCWSKFQSYTCTTTEKSIKLITQDDIISNTQLQIQFGVENPGFVSQRDIRVVTKSPTQGNRIIEKGFRSNVFMVTTIPTQLEGVQYLWGIDSQEDLTDTSIGVFKLENGAVLKGPYNSIKVSFSVQASANLVFPLTVKIKFNCIYALSYATKHNFQSYNDENPVYCEFVTDSIICHNVGTLSASSVYYISTKGLYDATSSSSEFGKLSFYLEQSVTVNTLLIYGENPGITITYLQDSHYLDLTGWHNPSGGLLGQTQVTSIPTDTLTNLNDVFGSEGTVGIVNGDKMLLFFIKTTNTQVWDSTVVTCPSTTSNYIKMTIMMNSLVLHSDQQNAPKKMQYIANDGGGVFSDEQLICIQKGFCDIGNQNTYQIYSSSNSAYGIATFISGGGCVTNFINENNNFIGTSGSTPGQQGVIGIPVTFSSTFIQSSQYADEQLLDFIINFYRVDSSGQTKISQHLINAYTINRINDLQVSFVNYYMGTTTGNDGSFIPTLLRIKVPQLSLSFDKVQVFFDSKIQLFTSYSDCYKFSAQNGPSEAWMLHQSIICDKSNQILIPIIPKGLTYTLHIALTSQIDGILTNIPIKVYRPFGLPVSGETRKYKPSAFAVETTDLTFPFVRNPYVFDMHIDATKFKDGSAYLDMEITTSSNSNVDLEQNQNQYIGAGLTMTSIDVNLFDEATIESYFGQLQCTQFVYNTNIYTTFCPFDNQINYPLQISNQVVILYGRYTKIGSFVSYALSNSKGILQAALQDSGVIDRQLYTCKLDSTSQIFANSLGQQRLQFPIRFSSSMKLGGNNFGSIQIVITLTLAISGVNVVTSTNLCSIEGINNIACTYTSTATTINVLLISSVAQVIQANTVIKLTFMIQSTYGLSSFGTNQPFKVQIYVPTIRSGKTQPYGDTYDTPAVLQELCNYNLLNLQNTQLGKIFYIGNLKLEIPTSNGVGKLIFDFRLQSAREYLSSSKQYVQISLGFLRDQNMESNKLKCQVYEGQQLSKLIYSIDTSIMPNIIIKFNQDITNPHTILFTMKCKNFETPTNTFSAESLIGKLVDSVGTTTIQSSSPIGYAQLNTISYIPKGQILLQTKTLNSPGFDAIYEFAITNADLKILLTYMIKLQFHDGISLSPYVSCQLNSTFCYCTLKDGIYIINVCIVIQPSELAILKITLPQPNRLHWPILPSIYISIDKDDDFTNGVYMQEILTDTLSDEYQTQPIEVVDTTLSSYYIRTSQTHKLTLLLPSGSVMIGNILYVEFPFFYMDPLSRATAITCSITRDDDNTKTNFTTTCTIVTRQYIQMILSEDSANNLIKQYTIELGNIPLPEAQVPDDPTNDFRLKIHIIQSGNTKVKFTSAFYYSIPLSLIQEDKQDVIWSGGLFKYERDENLNILDETTKIINIFIGTYRTLISLYPISQSSFQETFGYQKSILKTFPSSLSVNSGSQNSQFLTGADPNITIGYQVFKFSKLTGGSNYVSVLPNIYANIVNSPCQLTTEQTIYQVPQGGTSQPITINVGNCYPMSDLRIQLVNNNSALNVISNNPQNIIYSGKSQYKLYFDKYEFIWQINNNDTVLEVGTQVELAFILTGVSSPYYSPPPNIIIEITTSPSDFPVLEFDIQPIAYKNDIKFAFKCNNIGTLFWVIGCGGDITYIPLEEIYNQTIYQGYSRTQRNLSDLEWKIYGFQLINGVAKEHFSGLKSFSDYTIQAYCADLVGVSSEALIYNWQTRFNGGNGIKLNITFSSPLTSIQQLELICGINYIFTIDYNRITDAKGQMCNIETLNILSLSSNDIVSTLTGVLTSYYIYFQPDLSLMDETINDIVQQAMSDKKSFISLLSNKMSIDPEEDPTIVNVIYSEPDQSTKPILNYTKPEVGSINATMNFTLSKAKGYVGIGIEQTDTAQIPSIAQIRKSINFLGRSLHQSFLLFFNYSSAIQNQTQQVWFTNLSPNLKYKIYWFYSNDDTGQLAKVSNVSSIQIQTSPSQTYSGGRTHFLLLIMIMILIH</sequence>
<dbReference type="Proteomes" id="UP000688137">
    <property type="component" value="Unassembled WGS sequence"/>
</dbReference>
<organism evidence="2 3">
    <name type="scientific">Paramecium primaurelia</name>
    <dbReference type="NCBI Taxonomy" id="5886"/>
    <lineage>
        <taxon>Eukaryota</taxon>
        <taxon>Sar</taxon>
        <taxon>Alveolata</taxon>
        <taxon>Ciliophora</taxon>
        <taxon>Intramacronucleata</taxon>
        <taxon>Oligohymenophorea</taxon>
        <taxon>Peniculida</taxon>
        <taxon>Parameciidae</taxon>
        <taxon>Paramecium</taxon>
    </lineage>
</organism>
<evidence type="ECO:0000256" key="1">
    <source>
        <dbReference type="SAM" id="SignalP"/>
    </source>
</evidence>
<dbReference type="EMBL" id="CAJJDM010000055">
    <property type="protein sequence ID" value="CAD8075735.1"/>
    <property type="molecule type" value="Genomic_DNA"/>
</dbReference>
<dbReference type="OMA" id="IFITPRE"/>
<evidence type="ECO:0000313" key="2">
    <source>
        <dbReference type="EMBL" id="CAD8075735.1"/>
    </source>
</evidence>
<reference evidence="2" key="1">
    <citation type="submission" date="2021-01" db="EMBL/GenBank/DDBJ databases">
        <authorList>
            <consortium name="Genoscope - CEA"/>
            <person name="William W."/>
        </authorList>
    </citation>
    <scope>NUCLEOTIDE SEQUENCE</scope>
</reference>
<comment type="caution">
    <text evidence="2">The sequence shown here is derived from an EMBL/GenBank/DDBJ whole genome shotgun (WGS) entry which is preliminary data.</text>
</comment>
<accession>A0A8S1MDW7</accession>
<keyword evidence="1" id="KW-0732">Signal</keyword>
<protein>
    <submittedName>
        <fullName evidence="2">Uncharacterized protein</fullName>
    </submittedName>
</protein>
<evidence type="ECO:0000313" key="3">
    <source>
        <dbReference type="Proteomes" id="UP000688137"/>
    </source>
</evidence>
<keyword evidence="3" id="KW-1185">Reference proteome</keyword>
<name>A0A8S1MDW7_PARPR</name>
<feature type="chain" id="PRO_5035879464" evidence="1">
    <location>
        <begin position="20"/>
        <end position="2208"/>
    </location>
</feature>
<feature type="signal peptide" evidence="1">
    <location>
        <begin position="1"/>
        <end position="19"/>
    </location>
</feature>
<gene>
    <name evidence="2" type="ORF">PPRIM_AZ9-3.1.T0550041</name>
</gene>